<dbReference type="EMBL" id="CP144534">
    <property type="protein sequence ID" value="WWC61919.1"/>
    <property type="molecule type" value="Genomic_DNA"/>
</dbReference>
<reference evidence="2" key="2">
    <citation type="submission" date="2013-07" db="EMBL/GenBank/DDBJ databases">
        <authorList>
            <consortium name="The Broad Institute Genome Sequencing Platform"/>
            <person name="Cuomo C."/>
            <person name="Litvintseva A."/>
            <person name="Chen Y."/>
            <person name="Heitman J."/>
            <person name="Sun S."/>
            <person name="Springer D."/>
            <person name="Dromer F."/>
            <person name="Young S.K."/>
            <person name="Zeng Q."/>
            <person name="Gargeya S."/>
            <person name="Fitzgerald M."/>
            <person name="Abouelleil A."/>
            <person name="Alvarado L."/>
            <person name="Berlin A.M."/>
            <person name="Chapman S.B."/>
            <person name="Dewar J."/>
            <person name="Goldberg J."/>
            <person name="Griggs A."/>
            <person name="Gujja S."/>
            <person name="Hansen M."/>
            <person name="Howarth C."/>
            <person name="Imamovic A."/>
            <person name="Larimer J."/>
            <person name="McCowan C."/>
            <person name="Murphy C."/>
            <person name="Pearson M."/>
            <person name="Priest M."/>
            <person name="Roberts A."/>
            <person name="Saif S."/>
            <person name="Shea T."/>
            <person name="Sykes S."/>
            <person name="Wortman J."/>
            <person name="Nusbaum C."/>
            <person name="Birren B."/>
        </authorList>
    </citation>
    <scope>NUCLEOTIDE SEQUENCE</scope>
    <source>
        <strain evidence="2">CBS 10117</strain>
    </source>
</reference>
<evidence type="ECO:0000313" key="3">
    <source>
        <dbReference type="Proteomes" id="UP000078595"/>
    </source>
</evidence>
<reference evidence="1" key="1">
    <citation type="submission" date="2013-07" db="EMBL/GenBank/DDBJ databases">
        <title>The Genome Sequence of Cryptococcus dejecticola CBS10117.</title>
        <authorList>
            <consortium name="The Broad Institute Genome Sequencing Platform"/>
            <person name="Cuomo C."/>
            <person name="Litvintseva A."/>
            <person name="Chen Y."/>
            <person name="Heitman J."/>
            <person name="Sun S."/>
            <person name="Springer D."/>
            <person name="Dromer F."/>
            <person name="Young S.K."/>
            <person name="Zeng Q."/>
            <person name="Gargeya S."/>
            <person name="Fitzgerald M."/>
            <person name="Abouelleil A."/>
            <person name="Alvarado L."/>
            <person name="Berlin A.M."/>
            <person name="Chapman S.B."/>
            <person name="Dewar J."/>
            <person name="Goldberg J."/>
            <person name="Griggs A."/>
            <person name="Gujja S."/>
            <person name="Hansen M."/>
            <person name="Howarth C."/>
            <person name="Imamovic A."/>
            <person name="Larimer J."/>
            <person name="McCowan C."/>
            <person name="Murphy C."/>
            <person name="Pearson M."/>
            <person name="Priest M."/>
            <person name="Roberts A."/>
            <person name="Saif S."/>
            <person name="Shea T."/>
            <person name="Sykes S."/>
            <person name="Wortman J."/>
            <person name="Nusbaum C."/>
            <person name="Birren B."/>
        </authorList>
    </citation>
    <scope>NUCLEOTIDE SEQUENCE [LARGE SCALE GENOMIC DNA]</scope>
    <source>
        <strain evidence="1">CBS 10117</strain>
    </source>
</reference>
<evidence type="ECO:0000313" key="1">
    <source>
        <dbReference type="EMBL" id="OBR85185.1"/>
    </source>
</evidence>
<sequence length="85" mass="9348">MPSPKFATFEIHEDDERDCFDHPGGMSHVGCSKGDGFDEIISATLPHFAKVEDVLASLSIMWKRCYGYIASGAIPERLHVSPPTP</sequence>
<name>A0A1A6A544_9TREE</name>
<dbReference type="KEGG" id="kdj:28968216"/>
<dbReference type="RefSeq" id="XP_018263027.1">
    <property type="nucleotide sequence ID" value="XM_018407816.1"/>
</dbReference>
<dbReference type="AlphaFoldDB" id="A0A1A6A544"/>
<dbReference type="GeneID" id="28968216"/>
<protein>
    <submittedName>
        <fullName evidence="1">Uncharacterized protein</fullName>
    </submittedName>
</protein>
<reference evidence="2" key="3">
    <citation type="submission" date="2024-02" db="EMBL/GenBank/DDBJ databases">
        <title>Comparative genomics of Cryptococcus and Kwoniella reveals pathogenesis evolution and contrasting modes of karyotype evolution via chromosome fusion or intercentromeric recombination.</title>
        <authorList>
            <person name="Coelho M.A."/>
            <person name="David-Palma M."/>
            <person name="Shea T."/>
            <person name="Bowers K."/>
            <person name="McGinley-Smith S."/>
            <person name="Mohammad A.W."/>
            <person name="Gnirke A."/>
            <person name="Yurkov A.M."/>
            <person name="Nowrousian M."/>
            <person name="Sun S."/>
            <person name="Cuomo C.A."/>
            <person name="Heitman J."/>
        </authorList>
    </citation>
    <scope>NUCLEOTIDE SEQUENCE</scope>
    <source>
        <strain evidence="2">CBS 10117</strain>
    </source>
</reference>
<evidence type="ECO:0000313" key="2">
    <source>
        <dbReference type="EMBL" id="WWC61919.1"/>
    </source>
</evidence>
<dbReference type="OrthoDB" id="10456266at2759"/>
<dbReference type="EMBL" id="KI894031">
    <property type="protein sequence ID" value="OBR85185.1"/>
    <property type="molecule type" value="Genomic_DNA"/>
</dbReference>
<accession>A0A1A6A544</accession>
<proteinExistence type="predicted"/>
<keyword evidence="3" id="KW-1185">Reference proteome</keyword>
<dbReference type="Proteomes" id="UP000078595">
    <property type="component" value="Chromosome 5"/>
</dbReference>
<gene>
    <name evidence="1" type="ORF">I303_04517</name>
    <name evidence="2" type="ORF">I303_104505</name>
</gene>
<organism evidence="1">
    <name type="scientific">Kwoniella dejecticola CBS 10117</name>
    <dbReference type="NCBI Taxonomy" id="1296121"/>
    <lineage>
        <taxon>Eukaryota</taxon>
        <taxon>Fungi</taxon>
        <taxon>Dikarya</taxon>
        <taxon>Basidiomycota</taxon>
        <taxon>Agaricomycotina</taxon>
        <taxon>Tremellomycetes</taxon>
        <taxon>Tremellales</taxon>
        <taxon>Cryptococcaceae</taxon>
        <taxon>Kwoniella</taxon>
    </lineage>
</organism>
<dbReference type="VEuPathDB" id="FungiDB:I303_04517"/>